<evidence type="ECO:0000259" key="5">
    <source>
        <dbReference type="Pfam" id="PF23598"/>
    </source>
</evidence>
<dbReference type="FunFam" id="3.80.10.10:FF:000405">
    <property type="entry name" value="Plant intracellular Ras-group-related LRR protein 4"/>
    <property type="match status" value="1"/>
</dbReference>
<dbReference type="Proteomes" id="UP001168098">
    <property type="component" value="Unassembled WGS sequence"/>
</dbReference>
<sequence>MAGMSRQDPAPAFAETVEEIMRIYRSLPPRPKIEEVEAAMTVIKTADSEEQKRLEEVARQEAPQGVPSELFSVLQQARKTMVLFQCHEEREEARHLVESNKLFNTFDELIQKASELVSGGVPTEKQIDLGDPVGKSGRKDVISVESLIKRGEDEESGADGFKGLVRSSSAKAIFVSGEEDTEKFNMMKVAALIEKTAKIKSGVLDLQGKLMEKIEWLPTSIGKLSDITELNLSENRIMALPSTMSGLRALTKLDVHSNQLINLPDSIGELVNLADLDLHANRLRSLPASFGNLVNLINLNLSSNQFTHLPDSIGSLTSLKRLIVDTNELEDVPYTIGSCSSLLELRLDFNQLRALPEAVGKLECLEILTLHYNRIKGLPTTIGNLSNLRELDVSFNELESVPENLCFAVKLKKLNVGKNFADLRALPRSIGNLEMLEELDISDSQIRMLPDSFRFLSKLRVLRADETPLEVPPREVTKLGAQEVVRYMADLVARLEGRPLSPKKKGFWFWVCSIFGVRTKRTTDSKESQKLDE</sequence>
<protein>
    <recommendedName>
        <fullName evidence="5">Disease resistance R13L4/SHOC-2-like LRR domain-containing protein</fullName>
    </recommendedName>
</protein>
<comment type="similarity">
    <text evidence="3">Belongs to the SHOC2 family.</text>
</comment>
<name>A0AA39AGE3_VITRO</name>
<evidence type="ECO:0000256" key="3">
    <source>
        <dbReference type="ARBA" id="ARBA00023786"/>
    </source>
</evidence>
<dbReference type="SMART" id="SM00364">
    <property type="entry name" value="LRR_BAC"/>
    <property type="match status" value="10"/>
</dbReference>
<dbReference type="PANTHER" id="PTHR48051">
    <property type="match status" value="1"/>
</dbReference>
<evidence type="ECO:0000256" key="1">
    <source>
        <dbReference type="ARBA" id="ARBA00022614"/>
    </source>
</evidence>
<feature type="domain" description="Disease resistance R13L4/SHOC-2-like LRR" evidence="5">
    <location>
        <begin position="266"/>
        <end position="347"/>
    </location>
</feature>
<evidence type="ECO:0000256" key="2">
    <source>
        <dbReference type="ARBA" id="ARBA00022737"/>
    </source>
</evidence>
<comment type="function">
    <text evidence="4">Leucine-rich repeat protein that likely mediates protein interactions, possibly in the context of signal transduction.</text>
</comment>
<dbReference type="SUPFAM" id="SSF52058">
    <property type="entry name" value="L domain-like"/>
    <property type="match status" value="1"/>
</dbReference>
<organism evidence="6 7">
    <name type="scientific">Vitis rotundifolia</name>
    <name type="common">Muscadine grape</name>
    <dbReference type="NCBI Taxonomy" id="103349"/>
    <lineage>
        <taxon>Eukaryota</taxon>
        <taxon>Viridiplantae</taxon>
        <taxon>Streptophyta</taxon>
        <taxon>Embryophyta</taxon>
        <taxon>Tracheophyta</taxon>
        <taxon>Spermatophyta</taxon>
        <taxon>Magnoliopsida</taxon>
        <taxon>eudicotyledons</taxon>
        <taxon>Gunneridae</taxon>
        <taxon>Pentapetalae</taxon>
        <taxon>rosids</taxon>
        <taxon>Vitales</taxon>
        <taxon>Vitaceae</taxon>
        <taxon>Viteae</taxon>
        <taxon>Vitis</taxon>
    </lineage>
</organism>
<evidence type="ECO:0000313" key="6">
    <source>
        <dbReference type="EMBL" id="KAJ9707145.1"/>
    </source>
</evidence>
<dbReference type="Gene3D" id="3.80.10.10">
    <property type="entry name" value="Ribonuclease Inhibitor"/>
    <property type="match status" value="1"/>
</dbReference>
<dbReference type="GO" id="GO:0005737">
    <property type="term" value="C:cytoplasm"/>
    <property type="evidence" value="ECO:0007669"/>
    <property type="project" value="TreeGrafter"/>
</dbReference>
<comment type="caution">
    <text evidence="6">The sequence shown here is derived from an EMBL/GenBank/DDBJ whole genome shotgun (WGS) entry which is preliminary data.</text>
</comment>
<keyword evidence="1" id="KW-0433">Leucine-rich repeat</keyword>
<dbReference type="InterPro" id="IPR050216">
    <property type="entry name" value="LRR_domain-containing"/>
</dbReference>
<dbReference type="InterPro" id="IPR055414">
    <property type="entry name" value="LRR_R13L4/SHOC2-like"/>
</dbReference>
<dbReference type="Pfam" id="PF00560">
    <property type="entry name" value="LRR_1"/>
    <property type="match status" value="1"/>
</dbReference>
<evidence type="ECO:0000313" key="7">
    <source>
        <dbReference type="Proteomes" id="UP001168098"/>
    </source>
</evidence>
<dbReference type="AlphaFoldDB" id="A0AA39AGE3"/>
<dbReference type="Pfam" id="PF23598">
    <property type="entry name" value="LRR_14"/>
    <property type="match status" value="1"/>
</dbReference>
<dbReference type="InterPro" id="IPR032675">
    <property type="entry name" value="LRR_dom_sf"/>
</dbReference>
<evidence type="ECO:0000256" key="4">
    <source>
        <dbReference type="ARBA" id="ARBA00037519"/>
    </source>
</evidence>
<dbReference type="InterPro" id="IPR003591">
    <property type="entry name" value="Leu-rich_rpt_typical-subtyp"/>
</dbReference>
<dbReference type="PANTHER" id="PTHR48051:SF54">
    <property type="entry name" value="LEUCINE-RICH REPEAT-CONTAINING PROTEIN"/>
    <property type="match status" value="1"/>
</dbReference>
<accession>A0AA39AGE3</accession>
<keyword evidence="2" id="KW-0677">Repeat</keyword>
<dbReference type="EMBL" id="JARBHA010000002">
    <property type="protein sequence ID" value="KAJ9707145.1"/>
    <property type="molecule type" value="Genomic_DNA"/>
</dbReference>
<keyword evidence="7" id="KW-1185">Reference proteome</keyword>
<dbReference type="InterPro" id="IPR001611">
    <property type="entry name" value="Leu-rich_rpt"/>
</dbReference>
<gene>
    <name evidence="6" type="ORF">PVL29_002232</name>
</gene>
<proteinExistence type="inferred from homology"/>
<dbReference type="PROSITE" id="PS51450">
    <property type="entry name" value="LRR"/>
    <property type="match status" value="2"/>
</dbReference>
<dbReference type="SMART" id="SM00369">
    <property type="entry name" value="LRR_TYP"/>
    <property type="match status" value="9"/>
</dbReference>
<reference evidence="6 7" key="1">
    <citation type="journal article" date="2023" name="BMC Biotechnol.">
        <title>Vitis rotundifolia cv Carlos genome sequencing.</title>
        <authorList>
            <person name="Huff M."/>
            <person name="Hulse-Kemp A."/>
            <person name="Scheffler B."/>
            <person name="Youngblood R."/>
            <person name="Simpson S."/>
            <person name="Babiker E."/>
            <person name="Staton M."/>
        </authorList>
    </citation>
    <scope>NUCLEOTIDE SEQUENCE [LARGE SCALE GENOMIC DNA]</scope>
    <source>
        <tissue evidence="6">Leaf</tissue>
    </source>
</reference>